<dbReference type="RefSeq" id="WP_083627446.1">
    <property type="nucleotide sequence ID" value="NZ_MPPL01000001.1"/>
</dbReference>
<dbReference type="InterPro" id="IPR013325">
    <property type="entry name" value="RNA_pol_sigma_r2"/>
</dbReference>
<dbReference type="Pfam" id="PF04542">
    <property type="entry name" value="Sigma70_r2"/>
    <property type="match status" value="1"/>
</dbReference>
<dbReference type="OrthoDB" id="9780326at2"/>
<organism evidence="5 6">
    <name type="scientific">Mucilaginibacter polytrichastri</name>
    <dbReference type="NCBI Taxonomy" id="1302689"/>
    <lineage>
        <taxon>Bacteria</taxon>
        <taxon>Pseudomonadati</taxon>
        <taxon>Bacteroidota</taxon>
        <taxon>Sphingobacteriia</taxon>
        <taxon>Sphingobacteriales</taxon>
        <taxon>Sphingobacteriaceae</taxon>
        <taxon>Mucilaginibacter</taxon>
    </lineage>
</organism>
<feature type="domain" description="RNA polymerase sigma-70 region 2" evidence="4">
    <location>
        <begin position="39"/>
        <end position="99"/>
    </location>
</feature>
<reference evidence="5 6" key="1">
    <citation type="submission" date="2016-11" db="EMBL/GenBank/DDBJ databases">
        <title>Whole Genome Sequencing of Mucilaginibacter polytrichastri RG4-7(T) isolated from the moss sample.</title>
        <authorList>
            <person name="Li Y."/>
        </authorList>
    </citation>
    <scope>NUCLEOTIDE SEQUENCE [LARGE SCALE GENOMIC DNA]</scope>
    <source>
        <strain evidence="5 6">RG4-7</strain>
    </source>
</reference>
<evidence type="ECO:0000256" key="1">
    <source>
        <dbReference type="ARBA" id="ARBA00023015"/>
    </source>
</evidence>
<dbReference type="PANTHER" id="PTHR43133:SF61">
    <property type="entry name" value="ECF RNA POLYMERASE SIGMA FACTOR SIGC"/>
    <property type="match status" value="1"/>
</dbReference>
<dbReference type="Gene3D" id="1.10.1740.10">
    <property type="match status" value="1"/>
</dbReference>
<evidence type="ECO:0000256" key="3">
    <source>
        <dbReference type="ARBA" id="ARBA00023163"/>
    </source>
</evidence>
<evidence type="ECO:0000313" key="6">
    <source>
        <dbReference type="Proteomes" id="UP000186720"/>
    </source>
</evidence>
<dbReference type="InterPro" id="IPR007627">
    <property type="entry name" value="RNA_pol_sigma70_r2"/>
</dbReference>
<dbReference type="SUPFAM" id="SSF88946">
    <property type="entry name" value="Sigma2 domain of RNA polymerase sigma factors"/>
    <property type="match status" value="1"/>
</dbReference>
<dbReference type="GO" id="GO:0016987">
    <property type="term" value="F:sigma factor activity"/>
    <property type="evidence" value="ECO:0007669"/>
    <property type="project" value="UniProtKB-KW"/>
</dbReference>
<comment type="caution">
    <text evidence="5">The sequence shown here is derived from an EMBL/GenBank/DDBJ whole genome shotgun (WGS) entry which is preliminary data.</text>
</comment>
<sequence>MSASNSNMMNPFLVAYDTGEEMRFIKEAQEGSKSALERLIKLHQQFIYNVALRLARNAEDAADLTQEGLIKMVTRLSQFKGKSSFRTWLYRIVFNHFIQNQGNKRRLETASLEELGDFLENAHTSEEMSVEEQFIYSDLIDDTRNKCMSGMLLCMDKQQRIIFILGAIFNLKSTVAAPLLQISPENFRKQLSRARADLFQFMENKCGLVNPANPCRCHKKTMGFIKEGKVEPTQRKFIPEAIETIRSVSPQINDELDQLMDDNYMGFFKAQNYEKHEVADKIVQSLLFNSEIKTMFNLN</sequence>
<proteinExistence type="predicted"/>
<evidence type="ECO:0000313" key="5">
    <source>
        <dbReference type="EMBL" id="OKS88088.1"/>
    </source>
</evidence>
<name>A0A1Q6A261_9SPHI</name>
<dbReference type="PANTHER" id="PTHR43133">
    <property type="entry name" value="RNA POLYMERASE ECF-TYPE SIGMA FACTO"/>
    <property type="match status" value="1"/>
</dbReference>
<dbReference type="EMBL" id="MPPL01000001">
    <property type="protein sequence ID" value="OKS88088.1"/>
    <property type="molecule type" value="Genomic_DNA"/>
</dbReference>
<gene>
    <name evidence="5" type="ORF">RG47T_3552</name>
</gene>
<dbReference type="InterPro" id="IPR014284">
    <property type="entry name" value="RNA_pol_sigma-70_dom"/>
</dbReference>
<protein>
    <recommendedName>
        <fullName evidence="4">RNA polymerase sigma-70 region 2 domain-containing protein</fullName>
    </recommendedName>
</protein>
<dbReference type="STRING" id="1302689.RG47T_3552"/>
<dbReference type="InterPro" id="IPR039425">
    <property type="entry name" value="RNA_pol_sigma-70-like"/>
</dbReference>
<evidence type="ECO:0000259" key="4">
    <source>
        <dbReference type="Pfam" id="PF04542"/>
    </source>
</evidence>
<keyword evidence="2" id="KW-0731">Sigma factor</keyword>
<dbReference type="NCBIfam" id="TIGR02937">
    <property type="entry name" value="sigma70-ECF"/>
    <property type="match status" value="1"/>
</dbReference>
<keyword evidence="3" id="KW-0804">Transcription</keyword>
<keyword evidence="6" id="KW-1185">Reference proteome</keyword>
<evidence type="ECO:0000256" key="2">
    <source>
        <dbReference type="ARBA" id="ARBA00023082"/>
    </source>
</evidence>
<accession>A0A1Q6A261</accession>
<dbReference type="AlphaFoldDB" id="A0A1Q6A261"/>
<dbReference type="GO" id="GO:0006352">
    <property type="term" value="P:DNA-templated transcription initiation"/>
    <property type="evidence" value="ECO:0007669"/>
    <property type="project" value="InterPro"/>
</dbReference>
<dbReference type="Proteomes" id="UP000186720">
    <property type="component" value="Unassembled WGS sequence"/>
</dbReference>
<keyword evidence="1" id="KW-0805">Transcription regulation</keyword>